<evidence type="ECO:0000313" key="4">
    <source>
        <dbReference type="Proteomes" id="UP000315037"/>
    </source>
</evidence>
<dbReference type="InterPro" id="IPR011042">
    <property type="entry name" value="6-blade_b-propeller_TolB-like"/>
</dbReference>
<reference evidence="3 4" key="1">
    <citation type="submission" date="2019-03" db="EMBL/GenBank/DDBJ databases">
        <title>The complete genome sequence of Neokomagataea sp. Jb2 NBRC113641.</title>
        <authorList>
            <person name="Chua K.-O."/>
            <person name="Chan K.-G."/>
            <person name="See-Too W.-S."/>
        </authorList>
    </citation>
    <scope>NUCLEOTIDE SEQUENCE [LARGE SCALE GENOMIC DNA]</scope>
    <source>
        <strain evidence="3 4">Jb2</strain>
    </source>
</reference>
<gene>
    <name evidence="3" type="ORF">E3202_01030</name>
</gene>
<name>A0A506UQI1_9PROT</name>
<comment type="subcellular location">
    <subcellularLocation>
        <location evidence="1">Secreted</location>
    </subcellularLocation>
</comment>
<sequence length="411" mass="44378">MFSFFLGSILNFPRSLKRAPLQRCLVGGVLAGIFLGSAASSVARAGSLPLQQVAQTRHMVWNAVARFRGATLVGGPRWAWPASDNRQFLSVASTGADTQTPWPDADWNSWRPGDDPRHKFVNVNALHIAPDGDLWIVDTGTPVFGSGPLPNAAKVVRIDATNGQIRRIYPLGPELALPGSYIDDVRFHSPYAFLTDAGRPGLLVLNMDTGQARRVLNAVPATTAQPDRPIVVPFAPPGSADTTIPATTTIVRAPDGKPLRINTDPIEVSPDGSWLYFGTLEGPWSKVPTAALENPDLSPAQLEAQVSPWANLPPVGGTAIDAEGNLYFSNLREDAEQVRAPDGTISTLTRSPELHWVDAPFLDSQGLLWLPVSQLDRAAPFNKGQTRIHFPVQLFRISVAGVPASLHEQDR</sequence>
<dbReference type="Proteomes" id="UP000315037">
    <property type="component" value="Unassembled WGS sequence"/>
</dbReference>
<dbReference type="SUPFAM" id="SSF101898">
    <property type="entry name" value="NHL repeat"/>
    <property type="match status" value="1"/>
</dbReference>
<dbReference type="GO" id="GO:0005576">
    <property type="term" value="C:extracellular region"/>
    <property type="evidence" value="ECO:0007669"/>
    <property type="project" value="UniProtKB-SubCell"/>
</dbReference>
<dbReference type="Gene3D" id="2.120.10.30">
    <property type="entry name" value="TolB, C-terminal domain"/>
    <property type="match status" value="1"/>
</dbReference>
<keyword evidence="2" id="KW-0964">Secreted</keyword>
<dbReference type="PANTHER" id="PTHR10009:SF18">
    <property type="entry name" value="PROTEIN YELLOW-LIKE PROTEIN"/>
    <property type="match status" value="1"/>
</dbReference>
<evidence type="ECO:0008006" key="5">
    <source>
        <dbReference type="Google" id="ProtNLM"/>
    </source>
</evidence>
<dbReference type="PANTHER" id="PTHR10009">
    <property type="entry name" value="PROTEIN YELLOW-RELATED"/>
    <property type="match status" value="1"/>
</dbReference>
<evidence type="ECO:0000256" key="1">
    <source>
        <dbReference type="ARBA" id="ARBA00004613"/>
    </source>
</evidence>
<comment type="caution">
    <text evidence="3">The sequence shown here is derived from an EMBL/GenBank/DDBJ whole genome shotgun (WGS) entry which is preliminary data.</text>
</comment>
<organism evidence="3 4">
    <name type="scientific">Oecophyllibacter saccharovorans</name>
    <dbReference type="NCBI Taxonomy" id="2558360"/>
    <lineage>
        <taxon>Bacteria</taxon>
        <taxon>Pseudomonadati</taxon>
        <taxon>Pseudomonadota</taxon>
        <taxon>Alphaproteobacteria</taxon>
        <taxon>Acetobacterales</taxon>
        <taxon>Acetobacteraceae</taxon>
        <taxon>Oecophyllibacter</taxon>
    </lineage>
</organism>
<protein>
    <recommendedName>
        <fullName evidence="5">Gluconolactonase</fullName>
    </recommendedName>
</protein>
<dbReference type="EMBL" id="SORZ01000001">
    <property type="protein sequence ID" value="TPW35590.1"/>
    <property type="molecule type" value="Genomic_DNA"/>
</dbReference>
<evidence type="ECO:0000256" key="2">
    <source>
        <dbReference type="ARBA" id="ARBA00022525"/>
    </source>
</evidence>
<evidence type="ECO:0000313" key="3">
    <source>
        <dbReference type="EMBL" id="TPW35590.1"/>
    </source>
</evidence>
<proteinExistence type="predicted"/>
<dbReference type="AlphaFoldDB" id="A0A506UQI1"/>
<dbReference type="InterPro" id="IPR017996">
    <property type="entry name" value="MRJP/yellow-related"/>
</dbReference>
<accession>A0A506UQI1</accession>
<keyword evidence="4" id="KW-1185">Reference proteome</keyword>